<dbReference type="RefSeq" id="XP_007294009.1">
    <property type="nucleotide sequence ID" value="XM_007293947.1"/>
</dbReference>
<dbReference type="AlphaFoldDB" id="K1WST0"/>
<feature type="region of interest" description="Disordered" evidence="2">
    <location>
        <begin position="455"/>
        <end position="496"/>
    </location>
</feature>
<dbReference type="SUPFAM" id="SSF54160">
    <property type="entry name" value="Chromo domain-like"/>
    <property type="match status" value="1"/>
</dbReference>
<accession>K1WST0</accession>
<feature type="compositionally biased region" description="Acidic residues" evidence="2">
    <location>
        <begin position="223"/>
        <end position="237"/>
    </location>
</feature>
<feature type="compositionally biased region" description="Polar residues" evidence="2">
    <location>
        <begin position="200"/>
        <end position="215"/>
    </location>
</feature>
<feature type="compositionally biased region" description="Polar residues" evidence="2">
    <location>
        <begin position="172"/>
        <end position="188"/>
    </location>
</feature>
<dbReference type="GO" id="GO:0006338">
    <property type="term" value="P:chromatin remodeling"/>
    <property type="evidence" value="ECO:0007669"/>
    <property type="project" value="UniProtKB-ARBA"/>
</dbReference>
<keyword evidence="5" id="KW-1185">Reference proteome</keyword>
<feature type="compositionally biased region" description="Low complexity" evidence="2">
    <location>
        <begin position="296"/>
        <end position="311"/>
    </location>
</feature>
<feature type="compositionally biased region" description="Polar residues" evidence="2">
    <location>
        <begin position="348"/>
        <end position="362"/>
    </location>
</feature>
<dbReference type="InParanoid" id="K1WST0"/>
<feature type="compositionally biased region" description="Acidic residues" evidence="2">
    <location>
        <begin position="485"/>
        <end position="496"/>
    </location>
</feature>
<dbReference type="CDD" id="cd00024">
    <property type="entry name" value="CD_CSD"/>
    <property type="match status" value="1"/>
</dbReference>
<feature type="compositionally biased region" description="Acidic residues" evidence="2">
    <location>
        <begin position="367"/>
        <end position="380"/>
    </location>
</feature>
<feature type="region of interest" description="Disordered" evidence="2">
    <location>
        <begin position="125"/>
        <end position="380"/>
    </location>
</feature>
<evidence type="ECO:0000259" key="3">
    <source>
        <dbReference type="SMART" id="SM00298"/>
    </source>
</evidence>
<feature type="compositionally biased region" description="Basic and acidic residues" evidence="2">
    <location>
        <begin position="125"/>
        <end position="154"/>
    </location>
</feature>
<sequence>MGKARRLRQKQKRAEAAAPQRLFRTSDQAFGGVDQEDNNNFLDFVVAERPRYIPGSGPPLAPISIMPAHTTNKTGIIIYHFQHEFHPRYVVSYVDKPQLRISVAPENILNWVSAKTFEEYEWKRSQELDRSKPRSKHDPAQQDFAPRDDGEPKQKGKPGRKRKHEIDDEPNVTGNTGTSKGLMRQSSRAGPRKPIDQNEPALTSPQRPTLTSHSAQRGLADMADSEESSDDEDDEVSTDVAIEAQLHHTMAPRSRSRLGQGVSVSTSLSPEPNEANKTRRQTQTPKQLIPSRDTSRQTGGSVSRSGSVSTGNEAKRQRRSSRQDSFATTSSREARRVYDDLERRKSQTSKSTIVSRYSTLNQKVEPEPEPEPEPESGGEEYEVEEILGDEIIHTGSKNKRVVFYHIKWVGFPDITMEPYYNVGDEAVANYKKKKRLGTLSKKGYKVVRADGTIKVVGDGGEKSDSEPLFAGGKRSMRDSPAGQVVDDEDDEDDNDS</sequence>
<reference evidence="4 5" key="1">
    <citation type="journal article" date="2012" name="BMC Genomics">
        <title>Sequencing the genome of Marssonina brunnea reveals fungus-poplar co-evolution.</title>
        <authorList>
            <person name="Zhu S."/>
            <person name="Cao Y.-Z."/>
            <person name="Jiang C."/>
            <person name="Tan B.-Y."/>
            <person name="Wang Z."/>
            <person name="Feng S."/>
            <person name="Zhang L."/>
            <person name="Su X.-H."/>
            <person name="Brejova B."/>
            <person name="Vinar T."/>
            <person name="Xu M."/>
            <person name="Wang M.-X."/>
            <person name="Zhang S.-G."/>
            <person name="Huang M.-R."/>
            <person name="Wu R."/>
            <person name="Zhou Y."/>
        </authorList>
    </citation>
    <scope>NUCLEOTIDE SEQUENCE [LARGE SCALE GENOMIC DNA]</scope>
    <source>
        <strain evidence="4 5">MB_m1</strain>
    </source>
</reference>
<evidence type="ECO:0000313" key="4">
    <source>
        <dbReference type="EMBL" id="EKD15492.1"/>
    </source>
</evidence>
<feature type="compositionally biased region" description="Basic and acidic residues" evidence="2">
    <location>
        <begin position="332"/>
        <end position="345"/>
    </location>
</feature>
<organism evidence="4 5">
    <name type="scientific">Marssonina brunnea f. sp. multigermtubi (strain MB_m1)</name>
    <name type="common">Marssonina leaf spot fungus</name>
    <dbReference type="NCBI Taxonomy" id="1072389"/>
    <lineage>
        <taxon>Eukaryota</taxon>
        <taxon>Fungi</taxon>
        <taxon>Dikarya</taxon>
        <taxon>Ascomycota</taxon>
        <taxon>Pezizomycotina</taxon>
        <taxon>Leotiomycetes</taxon>
        <taxon>Helotiales</taxon>
        <taxon>Drepanopezizaceae</taxon>
        <taxon>Drepanopeziza</taxon>
    </lineage>
</organism>
<dbReference type="KEGG" id="mbe:MBM_06120"/>
<feature type="domain" description="Chromo" evidence="3">
    <location>
        <begin position="380"/>
        <end position="435"/>
    </location>
</feature>
<proteinExistence type="predicted"/>
<name>K1WST0_MARBU</name>
<dbReference type="HOGENOM" id="CLU_549897_0_0_1"/>
<dbReference type="Proteomes" id="UP000006753">
    <property type="component" value="Unassembled WGS sequence"/>
</dbReference>
<dbReference type="InterPro" id="IPR000953">
    <property type="entry name" value="Chromo/chromo_shadow_dom"/>
</dbReference>
<dbReference type="Gene3D" id="2.40.50.40">
    <property type="match status" value="1"/>
</dbReference>
<dbReference type="STRING" id="1072389.K1WST0"/>
<evidence type="ECO:0000256" key="2">
    <source>
        <dbReference type="SAM" id="MobiDB-lite"/>
    </source>
</evidence>
<evidence type="ECO:0000256" key="1">
    <source>
        <dbReference type="ARBA" id="ARBA00011353"/>
    </source>
</evidence>
<dbReference type="InterPro" id="IPR016197">
    <property type="entry name" value="Chromo-like_dom_sf"/>
</dbReference>
<comment type="subunit">
    <text evidence="1">Component of the NuA4 histone acetyltransferase complex.</text>
</comment>
<dbReference type="OrthoDB" id="3543857at2759"/>
<gene>
    <name evidence="4" type="ORF">MBM_06120</name>
</gene>
<dbReference type="GeneID" id="18762055"/>
<dbReference type="EMBL" id="JH921441">
    <property type="protein sequence ID" value="EKD15492.1"/>
    <property type="molecule type" value="Genomic_DNA"/>
</dbReference>
<protein>
    <recommendedName>
        <fullName evidence="3">Chromo domain-containing protein</fullName>
    </recommendedName>
</protein>
<dbReference type="OMA" id="PENILNW"/>
<dbReference type="SMART" id="SM00298">
    <property type="entry name" value="CHROMO"/>
    <property type="match status" value="1"/>
</dbReference>
<evidence type="ECO:0000313" key="5">
    <source>
        <dbReference type="Proteomes" id="UP000006753"/>
    </source>
</evidence>